<gene>
    <name evidence="2" type="ORF">UT84_C0003G0028</name>
</gene>
<evidence type="ECO:0000313" key="2">
    <source>
        <dbReference type="EMBL" id="KKR51033.1"/>
    </source>
</evidence>
<dbReference type="PROSITE" id="PS51819">
    <property type="entry name" value="VOC"/>
    <property type="match status" value="1"/>
</dbReference>
<dbReference type="InterPro" id="IPR004360">
    <property type="entry name" value="Glyas_Fos-R_dOase_dom"/>
</dbReference>
<protein>
    <submittedName>
        <fullName evidence="2">Glyoxalase/bleomycin resistance protein/dioxygenase</fullName>
    </submittedName>
</protein>
<dbReference type="EMBL" id="LBYI01000003">
    <property type="protein sequence ID" value="KKR51033.1"/>
    <property type="molecule type" value="Genomic_DNA"/>
</dbReference>
<dbReference type="InterPro" id="IPR029068">
    <property type="entry name" value="Glyas_Bleomycin-R_OHBP_Dase"/>
</dbReference>
<dbReference type="InterPro" id="IPR052164">
    <property type="entry name" value="Anthracycline_SecMetBiosynth"/>
</dbReference>
<dbReference type="Pfam" id="PF00903">
    <property type="entry name" value="Glyoxalase"/>
    <property type="match status" value="1"/>
</dbReference>
<evidence type="ECO:0000313" key="3">
    <source>
        <dbReference type="Proteomes" id="UP000034531"/>
    </source>
</evidence>
<accession>A0A0G0RF05</accession>
<dbReference type="GO" id="GO:0051213">
    <property type="term" value="F:dioxygenase activity"/>
    <property type="evidence" value="ECO:0007669"/>
    <property type="project" value="UniProtKB-KW"/>
</dbReference>
<keyword evidence="2" id="KW-0223">Dioxygenase</keyword>
<comment type="caution">
    <text evidence="2">The sequence shown here is derived from an EMBL/GenBank/DDBJ whole genome shotgun (WGS) entry which is preliminary data.</text>
</comment>
<proteinExistence type="predicted"/>
<feature type="domain" description="VOC" evidence="1">
    <location>
        <begin position="5"/>
        <end position="127"/>
    </location>
</feature>
<name>A0A0G0RF05_9BACT</name>
<reference evidence="2 3" key="1">
    <citation type="journal article" date="2015" name="Nature">
        <title>rRNA introns, odd ribosomes, and small enigmatic genomes across a large radiation of phyla.</title>
        <authorList>
            <person name="Brown C.T."/>
            <person name="Hug L.A."/>
            <person name="Thomas B.C."/>
            <person name="Sharon I."/>
            <person name="Castelle C.J."/>
            <person name="Singh A."/>
            <person name="Wilkins M.J."/>
            <person name="Williams K.H."/>
            <person name="Banfield J.F."/>
        </authorList>
    </citation>
    <scope>NUCLEOTIDE SEQUENCE [LARGE SCALE GENOMIC DNA]</scope>
</reference>
<dbReference type="SUPFAM" id="SSF54593">
    <property type="entry name" value="Glyoxalase/Bleomycin resistance protein/Dihydroxybiphenyl dioxygenase"/>
    <property type="match status" value="1"/>
</dbReference>
<evidence type="ECO:0000259" key="1">
    <source>
        <dbReference type="PROSITE" id="PS51819"/>
    </source>
</evidence>
<dbReference type="Proteomes" id="UP000034531">
    <property type="component" value="Unassembled WGS sequence"/>
</dbReference>
<organism evidence="2 3">
    <name type="scientific">Candidatus Curtissbacteria bacterium GW2011_GWA1_40_16</name>
    <dbReference type="NCBI Taxonomy" id="1618405"/>
    <lineage>
        <taxon>Bacteria</taxon>
        <taxon>Candidatus Curtissiibacteriota</taxon>
    </lineage>
</organism>
<dbReference type="Gene3D" id="3.10.180.10">
    <property type="entry name" value="2,3-Dihydroxybiphenyl 1,2-Dioxygenase, domain 1"/>
    <property type="match status" value="1"/>
</dbReference>
<sequence>MKKSPVVHFEMPYKDAKRVSKFYSEVFGWGMNDTGAEMGNYVLAYAAETDKNMMVKIPGTINGGFYKWSKKIKEPSVVVAVDDLKKSMADIKKAGGKLLGKPQDIPGIGVWVSFRDSEGNRVSILQPISK</sequence>
<dbReference type="CDD" id="cd07247">
    <property type="entry name" value="SgaA_N_like"/>
    <property type="match status" value="1"/>
</dbReference>
<keyword evidence="2" id="KW-0560">Oxidoreductase</keyword>
<dbReference type="PANTHER" id="PTHR33993">
    <property type="entry name" value="GLYOXALASE-RELATED"/>
    <property type="match status" value="1"/>
</dbReference>
<dbReference type="InterPro" id="IPR037523">
    <property type="entry name" value="VOC_core"/>
</dbReference>
<dbReference type="AlphaFoldDB" id="A0A0G0RF05"/>